<dbReference type="OrthoDB" id="2629931at2"/>
<dbReference type="RefSeq" id="WP_091188059.1">
    <property type="nucleotide sequence ID" value="NZ_FOMT01000004.1"/>
</dbReference>
<evidence type="ECO:0000256" key="1">
    <source>
        <dbReference type="SAM" id="Phobius"/>
    </source>
</evidence>
<proteinExistence type="predicted"/>
<accession>A0A1I2CYV4</accession>
<name>A0A1I2CYV4_9BACL</name>
<dbReference type="EMBL" id="FOMT01000004">
    <property type="protein sequence ID" value="SFE72973.1"/>
    <property type="molecule type" value="Genomic_DNA"/>
</dbReference>
<evidence type="ECO:0000313" key="2">
    <source>
        <dbReference type="EMBL" id="SFE72973.1"/>
    </source>
</evidence>
<dbReference type="AlphaFoldDB" id="A0A1I2CYV4"/>
<dbReference type="STRING" id="1045775.SAMN05216378_3865"/>
<keyword evidence="1" id="KW-1133">Transmembrane helix</keyword>
<sequence length="85" mass="9393">MPYIALIILLLYVALLIIGGKPLIRKKWYKDLIMYAGLLTWSTFIAVGLVLDWPAAAVGTTVAIINMGVEPIRQMMEGMVGWGLD</sequence>
<reference evidence="3" key="1">
    <citation type="submission" date="2016-10" db="EMBL/GenBank/DDBJ databases">
        <authorList>
            <person name="Varghese N."/>
            <person name="Submissions S."/>
        </authorList>
    </citation>
    <scope>NUCLEOTIDE SEQUENCE [LARGE SCALE GENOMIC DNA]</scope>
    <source>
        <strain evidence="3">CGMCC 1.10784</strain>
    </source>
</reference>
<evidence type="ECO:0000313" key="3">
    <source>
        <dbReference type="Proteomes" id="UP000198855"/>
    </source>
</evidence>
<gene>
    <name evidence="2" type="ORF">SAMN05216378_3865</name>
</gene>
<keyword evidence="1" id="KW-0472">Membrane</keyword>
<keyword evidence="3" id="KW-1185">Reference proteome</keyword>
<dbReference type="Proteomes" id="UP000198855">
    <property type="component" value="Unassembled WGS sequence"/>
</dbReference>
<keyword evidence="1" id="KW-0812">Transmembrane</keyword>
<organism evidence="2 3">
    <name type="scientific">Paenibacillus catalpae</name>
    <dbReference type="NCBI Taxonomy" id="1045775"/>
    <lineage>
        <taxon>Bacteria</taxon>
        <taxon>Bacillati</taxon>
        <taxon>Bacillota</taxon>
        <taxon>Bacilli</taxon>
        <taxon>Bacillales</taxon>
        <taxon>Paenibacillaceae</taxon>
        <taxon>Paenibacillus</taxon>
    </lineage>
</organism>
<protein>
    <submittedName>
        <fullName evidence="2">Uncharacterized protein</fullName>
    </submittedName>
</protein>
<feature type="transmembrane region" description="Helical" evidence="1">
    <location>
        <begin position="44"/>
        <end position="69"/>
    </location>
</feature>